<dbReference type="SUPFAM" id="SSF52266">
    <property type="entry name" value="SGNH hydrolase"/>
    <property type="match status" value="1"/>
</dbReference>
<evidence type="ECO:0008006" key="2">
    <source>
        <dbReference type="Google" id="ProtNLM"/>
    </source>
</evidence>
<name>A0A7S2SF85_9STRA</name>
<gene>
    <name evidence="1" type="ORF">EANT1437_LOCUS14565</name>
</gene>
<dbReference type="EMBL" id="HBHI01028454">
    <property type="protein sequence ID" value="CAD9698395.1"/>
    <property type="molecule type" value="Transcribed_RNA"/>
</dbReference>
<dbReference type="AlphaFoldDB" id="A0A7S2SF85"/>
<sequence>MDRFKPYTFEWLGSHEDTDKPRIDLKNYKYTRKNQGDETFKICSAGWSHSRVLSAHFAYLLRVYKVNNVVASQVKMRRPHEMKEFNKTSAVDCNIIIVGFGQWSAGVRPLTTFPSYRKDLEEGILAWKSSNINFVIRKSHYNALGDSKNTCPARDWRSPPVIDGYNEISRSLAQKHNITYLDTGSLMDPMWDSSEDFCHYRGLEGRTEALFLLKKVLQMNVKYNWIKPAQKNKA</sequence>
<reference evidence="1" key="1">
    <citation type="submission" date="2021-01" db="EMBL/GenBank/DDBJ databases">
        <authorList>
            <person name="Corre E."/>
            <person name="Pelletier E."/>
            <person name="Niang G."/>
            <person name="Scheremetjew M."/>
            <person name="Finn R."/>
            <person name="Kale V."/>
            <person name="Holt S."/>
            <person name="Cochrane G."/>
            <person name="Meng A."/>
            <person name="Brown T."/>
            <person name="Cohen L."/>
        </authorList>
    </citation>
    <scope>NUCLEOTIDE SEQUENCE</scope>
    <source>
        <strain evidence="1">CCMP1452</strain>
    </source>
</reference>
<proteinExistence type="predicted"/>
<evidence type="ECO:0000313" key="1">
    <source>
        <dbReference type="EMBL" id="CAD9698395.1"/>
    </source>
</evidence>
<organism evidence="1">
    <name type="scientific">Eucampia antarctica</name>
    <dbReference type="NCBI Taxonomy" id="49252"/>
    <lineage>
        <taxon>Eukaryota</taxon>
        <taxon>Sar</taxon>
        <taxon>Stramenopiles</taxon>
        <taxon>Ochrophyta</taxon>
        <taxon>Bacillariophyta</taxon>
        <taxon>Mediophyceae</taxon>
        <taxon>Biddulphiophycidae</taxon>
        <taxon>Hemiaulales</taxon>
        <taxon>Hemiaulaceae</taxon>
        <taxon>Eucampia</taxon>
    </lineage>
</organism>
<accession>A0A7S2SF85</accession>
<protein>
    <recommendedName>
        <fullName evidence="2">SGNH hydrolase-type esterase domain-containing protein</fullName>
    </recommendedName>
</protein>